<name>A0A4Y2UFV6_ARAVE</name>
<accession>A0A4Y2UFV6</accession>
<dbReference type="AlphaFoldDB" id="A0A4Y2UFV6"/>
<proteinExistence type="predicted"/>
<protein>
    <submittedName>
        <fullName evidence="1">Uncharacterized protein</fullName>
    </submittedName>
</protein>
<gene>
    <name evidence="1" type="ORF">AVEN_258810_1</name>
</gene>
<organism evidence="1 2">
    <name type="scientific">Araneus ventricosus</name>
    <name type="common">Orbweaver spider</name>
    <name type="synonym">Epeira ventricosa</name>
    <dbReference type="NCBI Taxonomy" id="182803"/>
    <lineage>
        <taxon>Eukaryota</taxon>
        <taxon>Metazoa</taxon>
        <taxon>Ecdysozoa</taxon>
        <taxon>Arthropoda</taxon>
        <taxon>Chelicerata</taxon>
        <taxon>Arachnida</taxon>
        <taxon>Araneae</taxon>
        <taxon>Araneomorphae</taxon>
        <taxon>Entelegynae</taxon>
        <taxon>Araneoidea</taxon>
        <taxon>Araneidae</taxon>
        <taxon>Araneus</taxon>
    </lineage>
</organism>
<sequence>MPCRFRVQLVADRQPKSTHYHKMPQIAEELRRCKYRSADLLKAVKVLNTCAKCPKYCEEESSQTIDEPPLPWITSPWQAGTMASLA</sequence>
<dbReference type="Proteomes" id="UP000499080">
    <property type="component" value="Unassembled WGS sequence"/>
</dbReference>
<dbReference type="EMBL" id="BGPR01035568">
    <property type="protein sequence ID" value="GBO10460.1"/>
    <property type="molecule type" value="Genomic_DNA"/>
</dbReference>
<comment type="caution">
    <text evidence="1">The sequence shown here is derived from an EMBL/GenBank/DDBJ whole genome shotgun (WGS) entry which is preliminary data.</text>
</comment>
<keyword evidence="2" id="KW-1185">Reference proteome</keyword>
<evidence type="ECO:0000313" key="1">
    <source>
        <dbReference type="EMBL" id="GBO10460.1"/>
    </source>
</evidence>
<evidence type="ECO:0000313" key="2">
    <source>
        <dbReference type="Proteomes" id="UP000499080"/>
    </source>
</evidence>
<reference evidence="1 2" key="1">
    <citation type="journal article" date="2019" name="Sci. Rep.">
        <title>Orb-weaving spider Araneus ventricosus genome elucidates the spidroin gene catalogue.</title>
        <authorList>
            <person name="Kono N."/>
            <person name="Nakamura H."/>
            <person name="Ohtoshi R."/>
            <person name="Moran D.A.P."/>
            <person name="Shinohara A."/>
            <person name="Yoshida Y."/>
            <person name="Fujiwara M."/>
            <person name="Mori M."/>
            <person name="Tomita M."/>
            <person name="Arakawa K."/>
        </authorList>
    </citation>
    <scope>NUCLEOTIDE SEQUENCE [LARGE SCALE GENOMIC DNA]</scope>
</reference>